<organism evidence="2 3">
    <name type="scientific">Clonostachys chloroleuca</name>
    <dbReference type="NCBI Taxonomy" id="1926264"/>
    <lineage>
        <taxon>Eukaryota</taxon>
        <taxon>Fungi</taxon>
        <taxon>Dikarya</taxon>
        <taxon>Ascomycota</taxon>
        <taxon>Pezizomycotina</taxon>
        <taxon>Sordariomycetes</taxon>
        <taxon>Hypocreomycetidae</taxon>
        <taxon>Hypocreales</taxon>
        <taxon>Bionectriaceae</taxon>
        <taxon>Clonostachys</taxon>
    </lineage>
</organism>
<dbReference type="Proteomes" id="UP001160390">
    <property type="component" value="Unassembled WGS sequence"/>
</dbReference>
<evidence type="ECO:0000256" key="1">
    <source>
        <dbReference type="SAM" id="SignalP"/>
    </source>
</evidence>
<feature type="signal peptide" evidence="1">
    <location>
        <begin position="1"/>
        <end position="17"/>
    </location>
</feature>
<dbReference type="EMBL" id="CABFNP030001012">
    <property type="protein sequence ID" value="CAI6090204.1"/>
    <property type="molecule type" value="Genomic_DNA"/>
</dbReference>
<reference evidence="2" key="1">
    <citation type="submission" date="2023-01" db="EMBL/GenBank/DDBJ databases">
        <authorList>
            <person name="Piombo E."/>
        </authorList>
    </citation>
    <scope>NUCLEOTIDE SEQUENCE</scope>
</reference>
<feature type="chain" id="PRO_5041360224" evidence="1">
    <location>
        <begin position="18"/>
        <end position="102"/>
    </location>
</feature>
<accession>A0AA35M4S1</accession>
<evidence type="ECO:0000313" key="2">
    <source>
        <dbReference type="EMBL" id="CAI6090204.1"/>
    </source>
</evidence>
<protein>
    <submittedName>
        <fullName evidence="2">Uncharacterized protein</fullName>
    </submittedName>
</protein>
<name>A0AA35M4S1_9HYPO</name>
<comment type="caution">
    <text evidence="2">The sequence shown here is derived from an EMBL/GenBank/DDBJ whole genome shotgun (WGS) entry which is preliminary data.</text>
</comment>
<sequence length="102" mass="11518">MKIAVILATVAIATVEAAWQCRCESRDSVKAGINEICRQLNSNWTSRECFLGLYGNCHLCTYDPAGDYDQASKDRLDSWCRSQSYVSNNFGSADFSIRCYRK</sequence>
<dbReference type="AlphaFoldDB" id="A0AA35M4S1"/>
<keyword evidence="3" id="KW-1185">Reference proteome</keyword>
<proteinExistence type="predicted"/>
<keyword evidence="1" id="KW-0732">Signal</keyword>
<evidence type="ECO:0000313" key="3">
    <source>
        <dbReference type="Proteomes" id="UP001160390"/>
    </source>
</evidence>
<gene>
    <name evidence="2" type="ORF">CCHLO57077_00001798</name>
</gene>